<keyword evidence="2" id="KW-1185">Reference proteome</keyword>
<proteinExistence type="predicted"/>
<protein>
    <submittedName>
        <fullName evidence="1">Uncharacterized protein</fullName>
    </submittedName>
</protein>
<accession>A0A4Z2H0A8</accession>
<comment type="caution">
    <text evidence="1">The sequence shown here is derived from an EMBL/GenBank/DDBJ whole genome shotgun (WGS) entry which is preliminary data.</text>
</comment>
<reference evidence="1 2" key="1">
    <citation type="submission" date="2019-03" db="EMBL/GenBank/DDBJ databases">
        <title>First draft genome of Liparis tanakae, snailfish: a comprehensive survey of snailfish specific genes.</title>
        <authorList>
            <person name="Kim W."/>
            <person name="Song I."/>
            <person name="Jeong J.-H."/>
            <person name="Kim D."/>
            <person name="Kim S."/>
            <person name="Ryu S."/>
            <person name="Song J.Y."/>
            <person name="Lee S.K."/>
        </authorList>
    </citation>
    <scope>NUCLEOTIDE SEQUENCE [LARGE SCALE GENOMIC DNA]</scope>
    <source>
        <tissue evidence="1">Muscle</tissue>
    </source>
</reference>
<name>A0A4Z2H0A8_9TELE</name>
<evidence type="ECO:0000313" key="1">
    <source>
        <dbReference type="EMBL" id="TNN58795.1"/>
    </source>
</evidence>
<organism evidence="1 2">
    <name type="scientific">Liparis tanakae</name>
    <name type="common">Tanaka's snailfish</name>
    <dbReference type="NCBI Taxonomy" id="230148"/>
    <lineage>
        <taxon>Eukaryota</taxon>
        <taxon>Metazoa</taxon>
        <taxon>Chordata</taxon>
        <taxon>Craniata</taxon>
        <taxon>Vertebrata</taxon>
        <taxon>Euteleostomi</taxon>
        <taxon>Actinopterygii</taxon>
        <taxon>Neopterygii</taxon>
        <taxon>Teleostei</taxon>
        <taxon>Neoteleostei</taxon>
        <taxon>Acanthomorphata</taxon>
        <taxon>Eupercaria</taxon>
        <taxon>Perciformes</taxon>
        <taxon>Cottioidei</taxon>
        <taxon>Cottales</taxon>
        <taxon>Liparidae</taxon>
        <taxon>Liparis</taxon>
    </lineage>
</organism>
<evidence type="ECO:0000313" key="2">
    <source>
        <dbReference type="Proteomes" id="UP000314294"/>
    </source>
</evidence>
<dbReference type="EMBL" id="SRLO01000370">
    <property type="protein sequence ID" value="TNN58795.1"/>
    <property type="molecule type" value="Genomic_DNA"/>
</dbReference>
<sequence length="107" mass="11760">MAMASMMLSGPRAKASLLWALTKRSRNSSVNHATQTDSTTNMLWHFGEHSPCRHTETHGDHGAKLVRCFIFIAVSQKVSQEEQSMSTADLNDGGKQEMINVCHCGAL</sequence>
<dbReference type="AlphaFoldDB" id="A0A4Z2H0A8"/>
<gene>
    <name evidence="1" type="ORF">EYF80_030944</name>
</gene>
<dbReference type="Proteomes" id="UP000314294">
    <property type="component" value="Unassembled WGS sequence"/>
</dbReference>